<dbReference type="InterPro" id="IPR011009">
    <property type="entry name" value="Kinase-like_dom_sf"/>
</dbReference>
<dbReference type="SUPFAM" id="SSF56112">
    <property type="entry name" value="Protein kinase-like (PK-like)"/>
    <property type="match status" value="1"/>
</dbReference>
<name>A0A9N9JY56_9GLOM</name>
<gene>
    <name evidence="1" type="ORF">CPELLU_LOCUS17446</name>
</gene>
<comment type="caution">
    <text evidence="1">The sequence shown here is derived from an EMBL/GenBank/DDBJ whole genome shotgun (WGS) entry which is preliminary data.</text>
</comment>
<dbReference type="AlphaFoldDB" id="A0A9N9JY56"/>
<accession>A0A9N9JY56</accession>
<dbReference type="EMBL" id="CAJVQA010029657">
    <property type="protein sequence ID" value="CAG8797493.1"/>
    <property type="molecule type" value="Genomic_DNA"/>
</dbReference>
<dbReference type="OrthoDB" id="2429662at2759"/>
<proteinExistence type="predicted"/>
<dbReference type="Gene3D" id="1.10.510.10">
    <property type="entry name" value="Transferase(Phosphotransferase) domain 1"/>
    <property type="match status" value="1"/>
</dbReference>
<sequence length="84" mass="9829">DGLRPEFAAGTPDCYIQLANQCMDKDPLKRPTAKEVYKKFQEWKIILNKSIEELDQNQTKIQNKFLNADEIIPTIRPTQKQHQD</sequence>
<organism evidence="1 2">
    <name type="scientific">Cetraspora pellucida</name>
    <dbReference type="NCBI Taxonomy" id="1433469"/>
    <lineage>
        <taxon>Eukaryota</taxon>
        <taxon>Fungi</taxon>
        <taxon>Fungi incertae sedis</taxon>
        <taxon>Mucoromycota</taxon>
        <taxon>Glomeromycotina</taxon>
        <taxon>Glomeromycetes</taxon>
        <taxon>Diversisporales</taxon>
        <taxon>Gigasporaceae</taxon>
        <taxon>Cetraspora</taxon>
    </lineage>
</organism>
<protein>
    <submittedName>
        <fullName evidence="1">2110_t:CDS:1</fullName>
    </submittedName>
</protein>
<evidence type="ECO:0000313" key="1">
    <source>
        <dbReference type="EMBL" id="CAG8797493.1"/>
    </source>
</evidence>
<dbReference type="Proteomes" id="UP000789759">
    <property type="component" value="Unassembled WGS sequence"/>
</dbReference>
<evidence type="ECO:0000313" key="2">
    <source>
        <dbReference type="Proteomes" id="UP000789759"/>
    </source>
</evidence>
<feature type="non-terminal residue" evidence="1">
    <location>
        <position position="1"/>
    </location>
</feature>
<reference evidence="1" key="1">
    <citation type="submission" date="2021-06" db="EMBL/GenBank/DDBJ databases">
        <authorList>
            <person name="Kallberg Y."/>
            <person name="Tangrot J."/>
            <person name="Rosling A."/>
        </authorList>
    </citation>
    <scope>NUCLEOTIDE SEQUENCE</scope>
    <source>
        <strain evidence="1">FL966</strain>
    </source>
</reference>
<keyword evidence="2" id="KW-1185">Reference proteome</keyword>